<accession>A0ABR8GVM2</accession>
<reference evidence="1 2" key="1">
    <citation type="journal article" date="2020" name="ISME J.">
        <title>Comparative genomics reveals insights into cyanobacterial evolution and habitat adaptation.</title>
        <authorList>
            <person name="Chen M.Y."/>
            <person name="Teng W.K."/>
            <person name="Zhao L."/>
            <person name="Hu C.X."/>
            <person name="Zhou Y.K."/>
            <person name="Han B.P."/>
            <person name="Song L.R."/>
            <person name="Shu W.S."/>
        </authorList>
    </citation>
    <scope>NUCLEOTIDE SEQUENCE [LARGE SCALE GENOMIC DNA]</scope>
    <source>
        <strain evidence="1 2">FACHB-248</strain>
    </source>
</reference>
<dbReference type="Proteomes" id="UP000660380">
    <property type="component" value="Unassembled WGS sequence"/>
</dbReference>
<keyword evidence="2" id="KW-1185">Reference proteome</keyword>
<evidence type="ECO:0000313" key="1">
    <source>
        <dbReference type="EMBL" id="MBD2607564.1"/>
    </source>
</evidence>
<evidence type="ECO:0000313" key="2">
    <source>
        <dbReference type="Proteomes" id="UP000660380"/>
    </source>
</evidence>
<organism evidence="1 2">
    <name type="scientific">Scytonema hofmannii FACHB-248</name>
    <dbReference type="NCBI Taxonomy" id="1842502"/>
    <lineage>
        <taxon>Bacteria</taxon>
        <taxon>Bacillati</taxon>
        <taxon>Cyanobacteriota</taxon>
        <taxon>Cyanophyceae</taxon>
        <taxon>Nostocales</taxon>
        <taxon>Scytonemataceae</taxon>
        <taxon>Scytonema</taxon>
    </lineage>
</organism>
<sequence length="74" mass="8501">MRQGNKWLIELTQKGRLIAEAPNEDLQVRLLIEAMLSYPPVWRIIDAVSLKQSQLNSVLVLNDEVVKELTFPEV</sequence>
<comment type="caution">
    <text evidence="1">The sequence shown here is derived from an EMBL/GenBank/DDBJ whole genome shotgun (WGS) entry which is preliminary data.</text>
</comment>
<dbReference type="EMBL" id="JACJTA010000067">
    <property type="protein sequence ID" value="MBD2607564.1"/>
    <property type="molecule type" value="Genomic_DNA"/>
</dbReference>
<gene>
    <name evidence="1" type="ORF">H6G81_24320</name>
</gene>
<name>A0ABR8GVM2_9CYAN</name>
<dbReference type="RefSeq" id="WP_029632987.1">
    <property type="nucleotide sequence ID" value="NZ_JACJTA010000067.1"/>
</dbReference>
<protein>
    <submittedName>
        <fullName evidence="1">Uncharacterized protein</fullName>
    </submittedName>
</protein>
<proteinExistence type="predicted"/>